<keyword evidence="1" id="KW-0805">Transcription regulation</keyword>
<dbReference type="EMBL" id="CYXN01000047">
    <property type="protein sequence ID" value="CUN24539.1"/>
    <property type="molecule type" value="Genomic_DNA"/>
</dbReference>
<evidence type="ECO:0000313" key="5">
    <source>
        <dbReference type="EMBL" id="CUN24539.1"/>
    </source>
</evidence>
<sequence>MNPEQLDQKLRTITKHEALYRCGMRRSLLKEFPVCCLDGKEVMQFSYAAISEENNGAPFLVKKHSRFRSYPLHVHDWVELSYMYSGSCVQDINDTEYEMKQGQLMLMSPGIVHTINKLGTDDILIQIALGQNNLTHGFFNRISSTGIVSNFLLNAFTSNNRLDDFFLFSSESSRRLRLFITEFLCEWYEPSPASYDMLNSLFSLIISELINTLNVTSDHPATHNKGTYVMPVLRYIENNYKTCDLQSAAQQFNLHPNYLSAMLKKYTGSTFNELVQHEKLTAAEKLLLNSDMSVTDIASFVGYQNVSYFYRIFKRKNNCMPNEYRKRSR</sequence>
<reference evidence="6" key="3">
    <citation type="submission" date="2017-07" db="EMBL/GenBank/DDBJ databases">
        <authorList>
            <person name="Sun Z.S."/>
            <person name="Albrecht U."/>
            <person name="Echele G."/>
            <person name="Lee C.C."/>
        </authorList>
    </citation>
    <scope>NUCLEOTIDE SEQUENCE</scope>
    <source>
        <strain evidence="6">CNCM I 4542</strain>
    </source>
</reference>
<feature type="domain" description="HTH araC/xylS-type" evidence="4">
    <location>
        <begin position="230"/>
        <end position="327"/>
    </location>
</feature>
<dbReference type="AlphaFoldDB" id="A0A173VAZ0"/>
<dbReference type="Pfam" id="PF02311">
    <property type="entry name" value="AraC_binding"/>
    <property type="match status" value="1"/>
</dbReference>
<dbReference type="OrthoDB" id="1817726at2"/>
<gene>
    <name evidence="5" type="primary">btr_4</name>
    <name evidence="6" type="ORF">CGS50_007635</name>
    <name evidence="5" type="ORF">ERS852582_02766</name>
</gene>
<evidence type="ECO:0000256" key="2">
    <source>
        <dbReference type="ARBA" id="ARBA00023125"/>
    </source>
</evidence>
<reference evidence="6 8" key="2">
    <citation type="journal article" date="2017" name="Front. Microbiol.">
        <title>New Insights into the Diversity of the Genus Faecalibacterium.</title>
        <authorList>
            <person name="Benevides L."/>
            <person name="Burman S."/>
            <person name="Martin R."/>
            <person name="Robert V."/>
            <person name="Thomas M."/>
            <person name="Miquel S."/>
            <person name="Chain F."/>
            <person name="Sokol H."/>
            <person name="Bermudez-Humaran L.G."/>
            <person name="Morrison M."/>
            <person name="Langella P."/>
            <person name="Azevedo V.A."/>
            <person name="Chatel J.M."/>
            <person name="Soares S."/>
        </authorList>
    </citation>
    <scope>NUCLEOTIDE SEQUENCE [LARGE SCALE GENOMIC DNA]</scope>
    <source>
        <strain evidence="6 8">CNCM I 4542</strain>
    </source>
</reference>
<reference evidence="5 7" key="1">
    <citation type="submission" date="2015-09" db="EMBL/GenBank/DDBJ databases">
        <authorList>
            <consortium name="Pathogen Informatics"/>
        </authorList>
    </citation>
    <scope>NUCLEOTIDE SEQUENCE [LARGE SCALE GENOMIC DNA]</scope>
    <source>
        <strain evidence="5 7">2789STDY5834970</strain>
    </source>
</reference>
<dbReference type="SUPFAM" id="SSF51215">
    <property type="entry name" value="Regulatory protein AraC"/>
    <property type="match status" value="1"/>
</dbReference>
<dbReference type="InterPro" id="IPR020449">
    <property type="entry name" value="Tscrpt_reg_AraC-type_HTH"/>
</dbReference>
<protein>
    <submittedName>
        <fullName evidence="6">AraC family transcriptional regulator</fullName>
    </submittedName>
    <submittedName>
        <fullName evidence="5">Bacillibactin transport regulator</fullName>
    </submittedName>
</protein>
<evidence type="ECO:0000256" key="1">
    <source>
        <dbReference type="ARBA" id="ARBA00023015"/>
    </source>
</evidence>
<dbReference type="PANTHER" id="PTHR43280:SF28">
    <property type="entry name" value="HTH-TYPE TRANSCRIPTIONAL ACTIVATOR RHAS"/>
    <property type="match status" value="1"/>
</dbReference>
<proteinExistence type="predicted"/>
<dbReference type="InterPro" id="IPR018060">
    <property type="entry name" value="HTH_AraC"/>
</dbReference>
<accession>A0A173VAZ0</accession>
<evidence type="ECO:0000256" key="3">
    <source>
        <dbReference type="ARBA" id="ARBA00023163"/>
    </source>
</evidence>
<evidence type="ECO:0000313" key="7">
    <source>
        <dbReference type="Proteomes" id="UP000095649"/>
    </source>
</evidence>
<dbReference type="RefSeq" id="WP_055187034.1">
    <property type="nucleotide sequence ID" value="NZ_CYXN01000047.1"/>
</dbReference>
<dbReference type="Proteomes" id="UP000221015">
    <property type="component" value="Unassembled WGS sequence"/>
</dbReference>
<dbReference type="GO" id="GO:0043565">
    <property type="term" value="F:sequence-specific DNA binding"/>
    <property type="evidence" value="ECO:0007669"/>
    <property type="project" value="InterPro"/>
</dbReference>
<keyword evidence="3" id="KW-0804">Transcription</keyword>
<dbReference type="PANTHER" id="PTHR43280">
    <property type="entry name" value="ARAC-FAMILY TRANSCRIPTIONAL REGULATOR"/>
    <property type="match status" value="1"/>
</dbReference>
<evidence type="ECO:0000313" key="6">
    <source>
        <dbReference type="EMBL" id="PLK29498.1"/>
    </source>
</evidence>
<dbReference type="PROSITE" id="PS01124">
    <property type="entry name" value="HTH_ARAC_FAMILY_2"/>
    <property type="match status" value="1"/>
</dbReference>
<dbReference type="InterPro" id="IPR014710">
    <property type="entry name" value="RmlC-like_jellyroll"/>
</dbReference>
<keyword evidence="2" id="KW-0238">DNA-binding</keyword>
<dbReference type="Proteomes" id="UP000095649">
    <property type="component" value="Unassembled WGS sequence"/>
</dbReference>
<evidence type="ECO:0000313" key="8">
    <source>
        <dbReference type="Proteomes" id="UP000221015"/>
    </source>
</evidence>
<dbReference type="Gene3D" id="1.10.10.60">
    <property type="entry name" value="Homeodomain-like"/>
    <property type="match status" value="2"/>
</dbReference>
<dbReference type="SUPFAM" id="SSF46689">
    <property type="entry name" value="Homeodomain-like"/>
    <property type="match status" value="1"/>
</dbReference>
<dbReference type="InterPro" id="IPR009057">
    <property type="entry name" value="Homeodomain-like_sf"/>
</dbReference>
<dbReference type="GO" id="GO:0003700">
    <property type="term" value="F:DNA-binding transcription factor activity"/>
    <property type="evidence" value="ECO:0007669"/>
    <property type="project" value="InterPro"/>
</dbReference>
<dbReference type="SMART" id="SM00342">
    <property type="entry name" value="HTH_ARAC"/>
    <property type="match status" value="1"/>
</dbReference>
<dbReference type="Gene3D" id="2.60.120.10">
    <property type="entry name" value="Jelly Rolls"/>
    <property type="match status" value="1"/>
</dbReference>
<evidence type="ECO:0000259" key="4">
    <source>
        <dbReference type="PROSITE" id="PS01124"/>
    </source>
</evidence>
<organism evidence="5 7">
    <name type="scientific">Faecalibacterium prausnitzii</name>
    <dbReference type="NCBI Taxonomy" id="853"/>
    <lineage>
        <taxon>Bacteria</taxon>
        <taxon>Bacillati</taxon>
        <taxon>Bacillota</taxon>
        <taxon>Clostridia</taxon>
        <taxon>Eubacteriales</taxon>
        <taxon>Oscillospiraceae</taxon>
        <taxon>Faecalibacterium</taxon>
    </lineage>
</organism>
<dbReference type="EMBL" id="NMTS02000048">
    <property type="protein sequence ID" value="PLK29498.1"/>
    <property type="molecule type" value="Genomic_DNA"/>
</dbReference>
<dbReference type="PRINTS" id="PR00032">
    <property type="entry name" value="HTHARAC"/>
</dbReference>
<dbReference type="InterPro" id="IPR003313">
    <property type="entry name" value="AraC-bd"/>
</dbReference>
<dbReference type="InterPro" id="IPR037923">
    <property type="entry name" value="HTH-like"/>
</dbReference>
<dbReference type="Pfam" id="PF12833">
    <property type="entry name" value="HTH_18"/>
    <property type="match status" value="1"/>
</dbReference>
<name>A0A173VAZ0_9FIRM</name>